<dbReference type="RefSeq" id="WP_066551550.1">
    <property type="nucleotide sequence ID" value="NZ_CP048751.1"/>
</dbReference>
<accession>A0AB37EAX1</accession>
<dbReference type="Gene3D" id="3.30.420.10">
    <property type="entry name" value="Ribonuclease H-like superfamily/Ribonuclease H"/>
    <property type="match status" value="1"/>
</dbReference>
<dbReference type="EMBL" id="CP048751">
    <property type="protein sequence ID" value="QIH74312.1"/>
    <property type="molecule type" value="Genomic_DNA"/>
</dbReference>
<dbReference type="KEGG" id="bmed:GYM46_15980"/>
<name>A0AB37EAX1_9CAUL</name>
<dbReference type="Pfam" id="PF09039">
    <property type="entry name" value="HTH_Tnp_Mu_2"/>
    <property type="match status" value="1"/>
</dbReference>
<evidence type="ECO:0000313" key="2">
    <source>
        <dbReference type="EMBL" id="QIH74312.1"/>
    </source>
</evidence>
<proteinExistence type="predicted"/>
<sequence>MSVDLLDAEEPDEPDAAWRAAAEARHVLLPLAQMGRKRRAAVDAAAAQLNISTAKAYRMIALLKEDDRASALLPEKRGRSPGSSMYDAAVEAIILEVLQKDYMSGQQPRVAHVLATVRARCRKAGLKQPGRKGLMARVQALDLHDRLKARRGKNAAEIATPRPGEFVAERPNQVWLIDHTEGDIILVDRRFRLPIGRPTVTLIIDAYTRMCVGCYVSLGKPSRIQSGMALLRAFLPKEGLLEQAGQDWDWPCQGFPEIVHSDNGSDFRSDAFRRGLITYGITPKFRPVREPRYGALIERYIGTTMGELHLVPGTTFSNVSDRGEYDSEAKAVMSLDGFERWLFLQIGRYHISPHRGIGGFTPISRWKESVNAGFRQKDAPPGAAVDIMLAFLPSDRRKLRNTGIHFKSLRYWSAWLGAAVRRGGVAVDLRYDPRDMSFVWVEWEGRWERVHLYKRQAPFTLREHELALKALREAAVATVDEDMIHAKREESEALIASEAATTKRARRRLEHGERSLEVAQTIYGEPEPAKPIITDLVFSKLAKSKRIVEEW</sequence>
<gene>
    <name evidence="2" type="ORF">GYM46_15980</name>
</gene>
<dbReference type="InterPro" id="IPR036397">
    <property type="entry name" value="RNaseH_sf"/>
</dbReference>
<dbReference type="InterPro" id="IPR012337">
    <property type="entry name" value="RNaseH-like_sf"/>
</dbReference>
<dbReference type="SUPFAM" id="SSF53098">
    <property type="entry name" value="Ribonuclease H-like"/>
    <property type="match status" value="1"/>
</dbReference>
<protein>
    <submittedName>
        <fullName evidence="2">DDE-type integrase/transposase/recombinase</fullName>
    </submittedName>
</protein>
<dbReference type="InterPro" id="IPR009004">
    <property type="entry name" value="Transposase_Mu_C"/>
</dbReference>
<dbReference type="InterPro" id="IPR001584">
    <property type="entry name" value="Integrase_cat-core"/>
</dbReference>
<dbReference type="SUPFAM" id="SSF50610">
    <property type="entry name" value="mu transposase, C-terminal domain"/>
    <property type="match status" value="1"/>
</dbReference>
<dbReference type="InterPro" id="IPR015126">
    <property type="entry name" value="Mu_I-gamma"/>
</dbReference>
<evidence type="ECO:0000259" key="1">
    <source>
        <dbReference type="PROSITE" id="PS50994"/>
    </source>
</evidence>
<dbReference type="Proteomes" id="UP000501325">
    <property type="component" value="Chromosome"/>
</dbReference>
<evidence type="ECO:0000313" key="3">
    <source>
        <dbReference type="Proteomes" id="UP000501325"/>
    </source>
</evidence>
<dbReference type="AlphaFoldDB" id="A0AB37EAX1"/>
<dbReference type="GO" id="GO:0003676">
    <property type="term" value="F:nucleic acid binding"/>
    <property type="evidence" value="ECO:0007669"/>
    <property type="project" value="InterPro"/>
</dbReference>
<dbReference type="Pfam" id="PF00665">
    <property type="entry name" value="rve"/>
    <property type="match status" value="1"/>
</dbReference>
<dbReference type="PROSITE" id="PS50994">
    <property type="entry name" value="INTEGRASE"/>
    <property type="match status" value="1"/>
</dbReference>
<dbReference type="Pfam" id="PF09299">
    <property type="entry name" value="Mu-transpos_C"/>
    <property type="match status" value="1"/>
</dbReference>
<feature type="domain" description="Integrase catalytic" evidence="1">
    <location>
        <begin position="167"/>
        <end position="370"/>
    </location>
</feature>
<organism evidence="2 3">
    <name type="scientific">Brevundimonas mediterranea</name>
    <dbReference type="NCBI Taxonomy" id="74329"/>
    <lineage>
        <taxon>Bacteria</taxon>
        <taxon>Pseudomonadati</taxon>
        <taxon>Pseudomonadota</taxon>
        <taxon>Alphaproteobacteria</taxon>
        <taxon>Caulobacterales</taxon>
        <taxon>Caulobacteraceae</taxon>
        <taxon>Brevundimonas</taxon>
    </lineage>
</organism>
<dbReference type="InterPro" id="IPR015378">
    <property type="entry name" value="Transposase-like_Mu_C"/>
</dbReference>
<reference evidence="2 3" key="1">
    <citation type="submission" date="2020-01" db="EMBL/GenBank/DDBJ databases">
        <authorList>
            <person name="Wang S."/>
        </authorList>
    </citation>
    <scope>NUCLEOTIDE SEQUENCE [LARGE SCALE GENOMIC DNA]</scope>
    <source>
        <strain evidence="2 3">D151-2-6</strain>
    </source>
</reference>
<dbReference type="GO" id="GO:0015074">
    <property type="term" value="P:DNA integration"/>
    <property type="evidence" value="ECO:0007669"/>
    <property type="project" value="InterPro"/>
</dbReference>